<protein>
    <submittedName>
        <fullName evidence="2">Uncharacterized protein</fullName>
    </submittedName>
</protein>
<reference evidence="2 3" key="1">
    <citation type="submission" date="2024-03" db="EMBL/GenBank/DDBJ databases">
        <authorList>
            <person name="Brejova B."/>
        </authorList>
    </citation>
    <scope>NUCLEOTIDE SEQUENCE [LARGE SCALE GENOMIC DNA]</scope>
    <source>
        <strain evidence="2 3">CBS 14171</strain>
    </source>
</reference>
<dbReference type="EMBL" id="OZ022410">
    <property type="protein sequence ID" value="CAK9441409.1"/>
    <property type="molecule type" value="Genomic_DNA"/>
</dbReference>
<dbReference type="RefSeq" id="XP_066832215.1">
    <property type="nucleotide sequence ID" value="XM_066975591.1"/>
</dbReference>
<name>A0ABP0ZSD7_9ASCO</name>
<evidence type="ECO:0000313" key="2">
    <source>
        <dbReference type="EMBL" id="CAK9441409.1"/>
    </source>
</evidence>
<sequence>MKFSQIFGVAAFAVTSQAAAIPADSFAPGVKDSVVSGPAYSQLLQVLGVSEATAQKLGLTEGQTAGDLAEEIAKLVDQQSGKRSDVVDVEISQRDFLGDLEQIPLTVLTDALNLLAKGAITGFDDLISTLGINATVANELGLYATQSISELINKIASIVETAIENGFKGSKRDFLGDLEQIPLTVLTDALNLLAKGAITGFDDLISTLGINATVANELGLYATQSISELINKIASIVETAIENGFKGSKRDFLGDLEQIPLTVLTDALNLLAKGAITGFDDLISTLGINATVANELGLYATQSISELINKIASIVETAIENGFKGSKRDFLGDLEQIPLTVLTDALNLLAKGAITGFDDLISTLGINATVANELGLYATQSISELINKIASIVETAIENGFKGSKRDFLGDLEQIPLTVLTDALNLLAKGAITGFDDLISTLGINATVANELGLYATQSISELINKIAAIVETAIENGFKGSKRDFLGDLEQIPLTVLTDALNLLAKGAITGFDALISTLGLNATTANRLGLYATENIGDLIKQVINITETAIENGFKGSKRDFLGDLEQIPLTVLTDALNLLAKGAITGFDDLISTLGINATVANELGLYATQSISELINKVATIVETAIENGFKGKRDDLASILSQIPIDVFTAVINGLAKGAVFGFDEVVGELGINAVLANKIGLFATQTTSELLNTLLHLVETSIEDGFANP</sequence>
<dbReference type="Proteomes" id="UP001497383">
    <property type="component" value="Chromosome 6"/>
</dbReference>
<feature type="signal peptide" evidence="1">
    <location>
        <begin position="1"/>
        <end position="18"/>
    </location>
</feature>
<feature type="chain" id="PRO_5046295508" evidence="1">
    <location>
        <begin position="19"/>
        <end position="716"/>
    </location>
</feature>
<organism evidence="2 3">
    <name type="scientific">Lodderomyces beijingensis</name>
    <dbReference type="NCBI Taxonomy" id="1775926"/>
    <lineage>
        <taxon>Eukaryota</taxon>
        <taxon>Fungi</taxon>
        <taxon>Dikarya</taxon>
        <taxon>Ascomycota</taxon>
        <taxon>Saccharomycotina</taxon>
        <taxon>Pichiomycetes</taxon>
        <taxon>Debaryomycetaceae</taxon>
        <taxon>Candida/Lodderomyces clade</taxon>
        <taxon>Lodderomyces</taxon>
    </lineage>
</organism>
<keyword evidence="1" id="KW-0732">Signal</keyword>
<evidence type="ECO:0000256" key="1">
    <source>
        <dbReference type="SAM" id="SignalP"/>
    </source>
</evidence>
<dbReference type="GeneID" id="92210473"/>
<accession>A0ABP0ZSD7</accession>
<gene>
    <name evidence="2" type="ORF">LODBEIA_P52770</name>
</gene>
<evidence type="ECO:0000313" key="3">
    <source>
        <dbReference type="Proteomes" id="UP001497383"/>
    </source>
</evidence>
<proteinExistence type="predicted"/>
<keyword evidence="3" id="KW-1185">Reference proteome</keyword>